<feature type="compositionally biased region" description="Basic and acidic residues" evidence="1">
    <location>
        <begin position="42"/>
        <end position="61"/>
    </location>
</feature>
<reference evidence="2 3" key="1">
    <citation type="journal article" date="2017" name="Curr. Biol.">
        <title>Genome architecture and evolution of a unichromosomal asexual nematode.</title>
        <authorList>
            <person name="Fradin H."/>
            <person name="Zegar C."/>
            <person name="Gutwein M."/>
            <person name="Lucas J."/>
            <person name="Kovtun M."/>
            <person name="Corcoran D."/>
            <person name="Baugh L.R."/>
            <person name="Kiontke K."/>
            <person name="Gunsalus K."/>
            <person name="Fitch D.H."/>
            <person name="Piano F."/>
        </authorList>
    </citation>
    <scope>NUCLEOTIDE SEQUENCE [LARGE SCALE GENOMIC DNA]</scope>
    <source>
        <strain evidence="2">PF1309</strain>
    </source>
</reference>
<evidence type="ECO:0000313" key="3">
    <source>
        <dbReference type="Proteomes" id="UP000218231"/>
    </source>
</evidence>
<sequence>MMGEGVSVWARTGRDADAARFARLVEVDQLVKAQSGEPVADPPHRRDQIGHRTHVQHDRRAGGEVVVMFDTGAMPRQIADAALARSTIGGHHDGADNDAVALFARGFGYRFHGVRGSI</sequence>
<protein>
    <submittedName>
        <fullName evidence="2">Uncharacterized protein</fullName>
    </submittedName>
</protein>
<dbReference type="AlphaFoldDB" id="A0A2A2K6E9"/>
<name>A0A2A2K6E9_9BILA</name>
<accession>A0A2A2K6E9</accession>
<evidence type="ECO:0000313" key="2">
    <source>
        <dbReference type="EMBL" id="PAV69557.1"/>
    </source>
</evidence>
<dbReference type="Proteomes" id="UP000218231">
    <property type="component" value="Unassembled WGS sequence"/>
</dbReference>
<proteinExistence type="predicted"/>
<feature type="region of interest" description="Disordered" evidence="1">
    <location>
        <begin position="35"/>
        <end position="61"/>
    </location>
</feature>
<organism evidence="2 3">
    <name type="scientific">Diploscapter pachys</name>
    <dbReference type="NCBI Taxonomy" id="2018661"/>
    <lineage>
        <taxon>Eukaryota</taxon>
        <taxon>Metazoa</taxon>
        <taxon>Ecdysozoa</taxon>
        <taxon>Nematoda</taxon>
        <taxon>Chromadorea</taxon>
        <taxon>Rhabditida</taxon>
        <taxon>Rhabditina</taxon>
        <taxon>Rhabditomorpha</taxon>
        <taxon>Rhabditoidea</taxon>
        <taxon>Rhabditidae</taxon>
        <taxon>Diploscapter</taxon>
    </lineage>
</organism>
<keyword evidence="3" id="KW-1185">Reference proteome</keyword>
<gene>
    <name evidence="2" type="ORF">WR25_17610</name>
</gene>
<dbReference type="EMBL" id="LIAE01009490">
    <property type="protein sequence ID" value="PAV69557.1"/>
    <property type="molecule type" value="Genomic_DNA"/>
</dbReference>
<comment type="caution">
    <text evidence="2">The sequence shown here is derived from an EMBL/GenBank/DDBJ whole genome shotgun (WGS) entry which is preliminary data.</text>
</comment>
<evidence type="ECO:0000256" key="1">
    <source>
        <dbReference type="SAM" id="MobiDB-lite"/>
    </source>
</evidence>